<gene>
    <name evidence="1" type="ORF">EVOR1521_LOCUS7198</name>
</gene>
<keyword evidence="2" id="KW-1185">Reference proteome</keyword>
<dbReference type="EMBL" id="CAUJNA010000567">
    <property type="protein sequence ID" value="CAJ1378759.1"/>
    <property type="molecule type" value="Genomic_DNA"/>
</dbReference>
<sequence>MAPSCAGLLGICEFDPEHTPLPLDLADPALPKWYAKWLENYKRRDAWREAFQVFGPLPIQPLRPFSPRLRAPAAPAPRAEPRPRCPACLMALEGGSCPLDPSHDVSQPAVDGGGGAGAGALPRVAAVLPRLAAKETAVTPQAASFDRSESDRLQSLGLAASITEWLQQVDGQGFLGAYHAIMAEHFDSPWQLLDVEW</sequence>
<accession>A0AA36I259</accession>
<organism evidence="1 2">
    <name type="scientific">Effrenium voratum</name>
    <dbReference type="NCBI Taxonomy" id="2562239"/>
    <lineage>
        <taxon>Eukaryota</taxon>
        <taxon>Sar</taxon>
        <taxon>Alveolata</taxon>
        <taxon>Dinophyceae</taxon>
        <taxon>Suessiales</taxon>
        <taxon>Symbiodiniaceae</taxon>
        <taxon>Effrenium</taxon>
    </lineage>
</organism>
<protein>
    <submittedName>
        <fullName evidence="1">Uncharacterized protein</fullName>
    </submittedName>
</protein>
<proteinExistence type="predicted"/>
<name>A0AA36I259_9DINO</name>
<evidence type="ECO:0000313" key="2">
    <source>
        <dbReference type="Proteomes" id="UP001178507"/>
    </source>
</evidence>
<reference evidence="1" key="1">
    <citation type="submission" date="2023-08" db="EMBL/GenBank/DDBJ databases">
        <authorList>
            <person name="Chen Y."/>
            <person name="Shah S."/>
            <person name="Dougan E. K."/>
            <person name="Thang M."/>
            <person name="Chan C."/>
        </authorList>
    </citation>
    <scope>NUCLEOTIDE SEQUENCE</scope>
</reference>
<dbReference type="AlphaFoldDB" id="A0AA36I259"/>
<dbReference type="Proteomes" id="UP001178507">
    <property type="component" value="Unassembled WGS sequence"/>
</dbReference>
<evidence type="ECO:0000313" key="1">
    <source>
        <dbReference type="EMBL" id="CAJ1378759.1"/>
    </source>
</evidence>
<comment type="caution">
    <text evidence="1">The sequence shown here is derived from an EMBL/GenBank/DDBJ whole genome shotgun (WGS) entry which is preliminary data.</text>
</comment>